<comment type="caution">
    <text evidence="1">The sequence shown here is derived from an EMBL/GenBank/DDBJ whole genome shotgun (WGS) entry which is preliminary data.</text>
</comment>
<organism evidence="1 2">
    <name type="scientific">Arthrobacter nitrophenolicus</name>
    <dbReference type="NCBI Taxonomy" id="683150"/>
    <lineage>
        <taxon>Bacteria</taxon>
        <taxon>Bacillati</taxon>
        <taxon>Actinomycetota</taxon>
        <taxon>Actinomycetes</taxon>
        <taxon>Micrococcales</taxon>
        <taxon>Micrococcaceae</taxon>
        <taxon>Arthrobacter</taxon>
    </lineage>
</organism>
<sequence>MKVIDSHVHVWDPAVLAYDWLANNPALNRPFLPQDLPHTPANTLAAVFVQADCRDDQALKEVDWVSGLGSSWPTLAAIVAFAPVSSGDSVAEDLDHLLQRPLVRGVRQLLQDRDESFVLHPDMLAGARRVAEAGLAFDACIRTGQLAALTAFADRAPALQIVLDHMGKPPIASGAFTEWSSGMRELARRPNVVVKISGAGAESDRTRPTGPQALPYIRETLHLFGADRCMLGSDWPVSLTGAAAYQEWITTAETALAGASESERESVSSGTAARVYRLAEGTEQAITEARKQEKD</sequence>
<dbReference type="EC" id="3.1.1.-" evidence="1"/>
<name>A0ACC6TGN7_9MICC</name>
<proteinExistence type="predicted"/>
<keyword evidence="1" id="KW-0378">Hydrolase</keyword>
<reference evidence="1" key="1">
    <citation type="submission" date="2024-06" db="EMBL/GenBank/DDBJ databases">
        <title>Genomic Encyclopedia of Type Strains, Phase IV (KMG-IV): sequencing the most valuable type-strain genomes for metagenomic binning, comparative biology and taxonomic classification.</title>
        <authorList>
            <person name="Goeker M."/>
        </authorList>
    </citation>
    <scope>NUCLEOTIDE SEQUENCE</scope>
    <source>
        <strain evidence="1">SJCon</strain>
    </source>
</reference>
<gene>
    <name evidence="1" type="ORF">ABIC98_002355</name>
</gene>
<dbReference type="EMBL" id="JBEPNJ010000008">
    <property type="protein sequence ID" value="MET3772700.1"/>
    <property type="molecule type" value="Genomic_DNA"/>
</dbReference>
<dbReference type="Proteomes" id="UP001549207">
    <property type="component" value="Unassembled WGS sequence"/>
</dbReference>
<evidence type="ECO:0000313" key="1">
    <source>
        <dbReference type="EMBL" id="MET3772700.1"/>
    </source>
</evidence>
<accession>A0ACC6TGN7</accession>
<evidence type="ECO:0000313" key="2">
    <source>
        <dbReference type="Proteomes" id="UP001549207"/>
    </source>
</evidence>
<keyword evidence="2" id="KW-1185">Reference proteome</keyword>
<protein>
    <submittedName>
        <fullName evidence="1">L-fuconolactonase</fullName>
        <ecNumber evidence="1">3.1.1.-</ecNumber>
    </submittedName>
</protein>